<evidence type="ECO:0000256" key="2">
    <source>
        <dbReference type="SAM" id="SignalP"/>
    </source>
</evidence>
<dbReference type="EMBL" id="ML732822">
    <property type="protein sequence ID" value="KAB8270954.1"/>
    <property type="molecule type" value="Genomic_DNA"/>
</dbReference>
<sequence>MQFALVSLLLGVAIAFGCPWLHVTHSPFLHPYWVSFSISTFLQLSAYCTLLSIALFTWPASLDCRLHYPCRPMDLMTNDS</sequence>
<accession>A0A5N6IY97</accession>
<evidence type="ECO:0000313" key="4">
    <source>
        <dbReference type="Proteomes" id="UP000326289"/>
    </source>
</evidence>
<dbReference type="Proteomes" id="UP000326289">
    <property type="component" value="Unassembled WGS sequence"/>
</dbReference>
<feature type="signal peptide" evidence="2">
    <location>
        <begin position="1"/>
        <end position="15"/>
    </location>
</feature>
<evidence type="ECO:0000256" key="1">
    <source>
        <dbReference type="SAM" id="Phobius"/>
    </source>
</evidence>
<feature type="chain" id="PRO_5025024205" description="MARVEL domain-containing protein" evidence="2">
    <location>
        <begin position="16"/>
        <end position="80"/>
    </location>
</feature>
<proteinExistence type="predicted"/>
<keyword evidence="2" id="KW-0732">Signal</keyword>
<evidence type="ECO:0000313" key="3">
    <source>
        <dbReference type="EMBL" id="KAB8270954.1"/>
    </source>
</evidence>
<protein>
    <recommendedName>
        <fullName evidence="5">MARVEL domain-containing protein</fullName>
    </recommendedName>
</protein>
<gene>
    <name evidence="3" type="ORF">BDV30DRAFT_152725</name>
</gene>
<reference evidence="3 4" key="1">
    <citation type="submission" date="2019-04" db="EMBL/GenBank/DDBJ databases">
        <title>Fungal friends and foes A comparative genomics study of 23 Aspergillus species from section Flavi.</title>
        <authorList>
            <consortium name="DOE Joint Genome Institute"/>
            <person name="Kjaerbolling I."/>
            <person name="Vesth T.C."/>
            <person name="Frisvad J.C."/>
            <person name="Nybo J.L."/>
            <person name="Theobald S."/>
            <person name="Kildgaard S."/>
            <person name="Petersen T.I."/>
            <person name="Kuo A."/>
            <person name="Sato A."/>
            <person name="Lyhne E.K."/>
            <person name="Kogle M.E."/>
            <person name="Wiebenga A."/>
            <person name="Kun R.S."/>
            <person name="Lubbers R.J."/>
            <person name="Makela M.R."/>
            <person name="Barry K."/>
            <person name="Chovatia M."/>
            <person name="Clum A."/>
            <person name="Daum C."/>
            <person name="Haridas S."/>
            <person name="He G."/>
            <person name="LaButti K."/>
            <person name="Lipzen A."/>
            <person name="Mondo S."/>
            <person name="Pangilinan J."/>
            <person name="Riley R."/>
            <person name="Salamov A."/>
            <person name="Simmons B.A."/>
            <person name="Magnuson J.K."/>
            <person name="Henrissat B."/>
            <person name="Mortensen U.H."/>
            <person name="Larsen T.O."/>
            <person name="De vries R.P."/>
            <person name="Grigoriev I.V."/>
            <person name="Machida M."/>
            <person name="Baker S.E."/>
            <person name="Andersen M.R."/>
        </authorList>
    </citation>
    <scope>NUCLEOTIDE SEQUENCE [LARGE SCALE GENOMIC DNA]</scope>
    <source>
        <strain evidence="3 4">CBS 117635</strain>
    </source>
</reference>
<keyword evidence="4" id="KW-1185">Reference proteome</keyword>
<organism evidence="3 4">
    <name type="scientific">Aspergillus minisclerotigenes</name>
    <dbReference type="NCBI Taxonomy" id="656917"/>
    <lineage>
        <taxon>Eukaryota</taxon>
        <taxon>Fungi</taxon>
        <taxon>Dikarya</taxon>
        <taxon>Ascomycota</taxon>
        <taxon>Pezizomycotina</taxon>
        <taxon>Eurotiomycetes</taxon>
        <taxon>Eurotiomycetidae</taxon>
        <taxon>Eurotiales</taxon>
        <taxon>Aspergillaceae</taxon>
        <taxon>Aspergillus</taxon>
        <taxon>Aspergillus subgen. Circumdati</taxon>
    </lineage>
</organism>
<evidence type="ECO:0008006" key="5">
    <source>
        <dbReference type="Google" id="ProtNLM"/>
    </source>
</evidence>
<keyword evidence="1" id="KW-1133">Transmembrane helix</keyword>
<keyword evidence="1" id="KW-0812">Transmembrane</keyword>
<feature type="transmembrane region" description="Helical" evidence="1">
    <location>
        <begin position="31"/>
        <end position="58"/>
    </location>
</feature>
<keyword evidence="1" id="KW-0472">Membrane</keyword>
<dbReference type="AlphaFoldDB" id="A0A5N6IY97"/>
<name>A0A5N6IY97_9EURO</name>